<protein>
    <submittedName>
        <fullName evidence="2">Uncharacterized protein</fullName>
    </submittedName>
</protein>
<evidence type="ECO:0000313" key="2">
    <source>
        <dbReference type="EMBL" id="GIX86851.1"/>
    </source>
</evidence>
<dbReference type="Proteomes" id="UP001054945">
    <property type="component" value="Unassembled WGS sequence"/>
</dbReference>
<feature type="region of interest" description="Disordered" evidence="1">
    <location>
        <begin position="1"/>
        <end position="20"/>
    </location>
</feature>
<comment type="caution">
    <text evidence="2">The sequence shown here is derived from an EMBL/GenBank/DDBJ whole genome shotgun (WGS) entry which is preliminary data.</text>
</comment>
<feature type="region of interest" description="Disordered" evidence="1">
    <location>
        <begin position="80"/>
        <end position="99"/>
    </location>
</feature>
<keyword evidence="3" id="KW-1185">Reference proteome</keyword>
<name>A0AAV4NQ00_CAEEX</name>
<accession>A0AAV4NQ00</accession>
<organism evidence="2 3">
    <name type="scientific">Caerostris extrusa</name>
    <name type="common">Bark spider</name>
    <name type="synonym">Caerostris bankana</name>
    <dbReference type="NCBI Taxonomy" id="172846"/>
    <lineage>
        <taxon>Eukaryota</taxon>
        <taxon>Metazoa</taxon>
        <taxon>Ecdysozoa</taxon>
        <taxon>Arthropoda</taxon>
        <taxon>Chelicerata</taxon>
        <taxon>Arachnida</taxon>
        <taxon>Araneae</taxon>
        <taxon>Araneomorphae</taxon>
        <taxon>Entelegynae</taxon>
        <taxon>Araneoidea</taxon>
        <taxon>Araneidae</taxon>
        <taxon>Caerostris</taxon>
    </lineage>
</organism>
<dbReference type="EMBL" id="BPLR01003624">
    <property type="protein sequence ID" value="GIX86851.1"/>
    <property type="molecule type" value="Genomic_DNA"/>
</dbReference>
<proteinExistence type="predicted"/>
<dbReference type="AlphaFoldDB" id="A0AAV4NQ00"/>
<evidence type="ECO:0000313" key="3">
    <source>
        <dbReference type="Proteomes" id="UP001054945"/>
    </source>
</evidence>
<feature type="region of interest" description="Disordered" evidence="1">
    <location>
        <begin position="30"/>
        <end position="51"/>
    </location>
</feature>
<sequence>MTLNSCPNPDGDPLLSPVGKQSPVFVLLPRPEQTGGSAVSSRGAFSEEKKEPILRRRRNLCENGISHAYTPKRILGDSTEWTKKKKKKGRTAGMLDSAC</sequence>
<evidence type="ECO:0000256" key="1">
    <source>
        <dbReference type="SAM" id="MobiDB-lite"/>
    </source>
</evidence>
<reference evidence="2 3" key="1">
    <citation type="submission" date="2021-06" db="EMBL/GenBank/DDBJ databases">
        <title>Caerostris extrusa draft genome.</title>
        <authorList>
            <person name="Kono N."/>
            <person name="Arakawa K."/>
        </authorList>
    </citation>
    <scope>NUCLEOTIDE SEQUENCE [LARGE SCALE GENOMIC DNA]</scope>
</reference>
<gene>
    <name evidence="2" type="ORF">CEXT_10811</name>
</gene>